<keyword evidence="2" id="KW-0646">Protease inhibitor</keyword>
<comment type="similarity">
    <text evidence="1">Belongs to the protease inhibitor I13 (potato type I serine protease inhibitor) family.</text>
</comment>
<dbReference type="Gene3D" id="3.30.10.10">
    <property type="entry name" value="Trypsin Inhibitor V, subunit A"/>
    <property type="match status" value="1"/>
</dbReference>
<evidence type="ECO:0000313" key="4">
    <source>
        <dbReference type="EMBL" id="OIS99575.1"/>
    </source>
</evidence>
<dbReference type="SUPFAM" id="SSF54654">
    <property type="entry name" value="CI-2 family of serine protease inhibitors"/>
    <property type="match status" value="1"/>
</dbReference>
<dbReference type="OMA" id="RTTDICC"/>
<proteinExistence type="inferred from homology"/>
<evidence type="ECO:0000256" key="3">
    <source>
        <dbReference type="ARBA" id="ARBA00022900"/>
    </source>
</evidence>
<accession>A0A1J6IGC1</accession>
<dbReference type="InterPro" id="IPR000864">
    <property type="entry name" value="Prot_inh_pot1"/>
</dbReference>
<dbReference type="Proteomes" id="UP000187609">
    <property type="component" value="Unassembled WGS sequence"/>
</dbReference>
<keyword evidence="5" id="KW-1185">Reference proteome</keyword>
<evidence type="ECO:0000256" key="1">
    <source>
        <dbReference type="ARBA" id="ARBA00008210"/>
    </source>
</evidence>
<keyword evidence="3" id="KW-0722">Serine protease inhibitor</keyword>
<dbReference type="SMR" id="A0A1J6IGC1"/>
<dbReference type="PANTHER" id="PTHR33091">
    <property type="entry name" value="PROTEIN, PUTATIVE, EXPRESSED-RELATED"/>
    <property type="match status" value="1"/>
</dbReference>
<dbReference type="AlphaFoldDB" id="A0A1J6IGC1"/>
<sequence length="88" mass="9740">MAVYPPCLNCGCTGNSCKQPGDTIPYEWPELLGVEILKAKAIVERTNPFVTGVPLADRHCFRTTDICCNRVWLCPDANGLIREKPYVG</sequence>
<reference evidence="4" key="1">
    <citation type="submission" date="2016-11" db="EMBL/GenBank/DDBJ databases">
        <title>The genome of Nicotiana attenuata.</title>
        <authorList>
            <person name="Xu S."/>
            <person name="Brockmoeller T."/>
            <person name="Gaquerel E."/>
            <person name="Navarro A."/>
            <person name="Kuhl H."/>
            <person name="Gase K."/>
            <person name="Ling Z."/>
            <person name="Zhou W."/>
            <person name="Kreitzer C."/>
            <person name="Stanke M."/>
            <person name="Tang H."/>
            <person name="Lyons E."/>
            <person name="Pandey P."/>
            <person name="Pandey S.P."/>
            <person name="Timmermann B."/>
            <person name="Baldwin I.T."/>
        </authorList>
    </citation>
    <scope>NUCLEOTIDE SEQUENCE [LARGE SCALE GENOMIC DNA]</scope>
    <source>
        <strain evidence="4">UT</strain>
    </source>
</reference>
<dbReference type="EMBL" id="MJEQ01037190">
    <property type="protein sequence ID" value="OIS99575.1"/>
    <property type="molecule type" value="Genomic_DNA"/>
</dbReference>
<gene>
    <name evidence="4" type="ORF">A4A49_62714</name>
</gene>
<comment type="caution">
    <text evidence="4">The sequence shown here is derived from an EMBL/GenBank/DDBJ whole genome shotgun (WGS) entry which is preliminary data.</text>
</comment>
<dbReference type="GO" id="GO:0004867">
    <property type="term" value="F:serine-type endopeptidase inhibitor activity"/>
    <property type="evidence" value="ECO:0007669"/>
    <property type="project" value="UniProtKB-KW"/>
</dbReference>
<dbReference type="PANTHER" id="PTHR33091:SF81">
    <property type="entry name" value="SERINE PROTEASE INHIBITOR, POTATO INHIBITOR I-TYPE FAMILY PROTEIN"/>
    <property type="match status" value="1"/>
</dbReference>
<dbReference type="Gramene" id="OIS99575">
    <property type="protein sequence ID" value="OIS99575"/>
    <property type="gene ID" value="A4A49_62714"/>
</dbReference>
<protein>
    <submittedName>
        <fullName evidence="4">Uncharacterized protein</fullName>
    </submittedName>
</protein>
<organism evidence="4 5">
    <name type="scientific">Nicotiana attenuata</name>
    <name type="common">Coyote tobacco</name>
    <dbReference type="NCBI Taxonomy" id="49451"/>
    <lineage>
        <taxon>Eukaryota</taxon>
        <taxon>Viridiplantae</taxon>
        <taxon>Streptophyta</taxon>
        <taxon>Embryophyta</taxon>
        <taxon>Tracheophyta</taxon>
        <taxon>Spermatophyta</taxon>
        <taxon>Magnoliopsida</taxon>
        <taxon>eudicotyledons</taxon>
        <taxon>Gunneridae</taxon>
        <taxon>Pentapetalae</taxon>
        <taxon>asterids</taxon>
        <taxon>lamiids</taxon>
        <taxon>Solanales</taxon>
        <taxon>Solanaceae</taxon>
        <taxon>Nicotianoideae</taxon>
        <taxon>Nicotianeae</taxon>
        <taxon>Nicotiana</taxon>
    </lineage>
</organism>
<name>A0A1J6IGC1_NICAT</name>
<dbReference type="GO" id="GO:0009611">
    <property type="term" value="P:response to wounding"/>
    <property type="evidence" value="ECO:0007669"/>
    <property type="project" value="InterPro"/>
</dbReference>
<evidence type="ECO:0000256" key="2">
    <source>
        <dbReference type="ARBA" id="ARBA00022690"/>
    </source>
</evidence>
<dbReference type="InterPro" id="IPR036354">
    <property type="entry name" value="Prot_inh_pot1_sf"/>
</dbReference>
<evidence type="ECO:0000313" key="5">
    <source>
        <dbReference type="Proteomes" id="UP000187609"/>
    </source>
</evidence>
<dbReference type="Pfam" id="PF00280">
    <property type="entry name" value="potato_inhibit"/>
    <property type="match status" value="1"/>
</dbReference>